<organism evidence="2 3">
    <name type="scientific">Stieleria maiorica</name>
    <dbReference type="NCBI Taxonomy" id="2795974"/>
    <lineage>
        <taxon>Bacteria</taxon>
        <taxon>Pseudomonadati</taxon>
        <taxon>Planctomycetota</taxon>
        <taxon>Planctomycetia</taxon>
        <taxon>Pirellulales</taxon>
        <taxon>Pirellulaceae</taxon>
        <taxon>Stieleria</taxon>
    </lineage>
</organism>
<dbReference type="Proteomes" id="UP000321353">
    <property type="component" value="Chromosome"/>
</dbReference>
<dbReference type="EMBL" id="CP036264">
    <property type="protein sequence ID" value="QEF99585.1"/>
    <property type="molecule type" value="Genomic_DNA"/>
</dbReference>
<evidence type="ECO:0000313" key="2">
    <source>
        <dbReference type="EMBL" id="QEF99585.1"/>
    </source>
</evidence>
<keyword evidence="3" id="KW-1185">Reference proteome</keyword>
<evidence type="ECO:0000313" key="3">
    <source>
        <dbReference type="Proteomes" id="UP000321353"/>
    </source>
</evidence>
<feature type="compositionally biased region" description="Basic and acidic residues" evidence="1">
    <location>
        <begin position="223"/>
        <end position="236"/>
    </location>
</feature>
<reference evidence="2 3" key="1">
    <citation type="submission" date="2019-02" db="EMBL/GenBank/DDBJ databases">
        <title>Planctomycetal bacteria perform biofilm scaping via a novel small molecule.</title>
        <authorList>
            <person name="Jeske O."/>
            <person name="Boedeker C."/>
            <person name="Wiegand S."/>
            <person name="Breitling P."/>
            <person name="Kallscheuer N."/>
            <person name="Jogler M."/>
            <person name="Rohde M."/>
            <person name="Petersen J."/>
            <person name="Medema M.H."/>
            <person name="Surup F."/>
            <person name="Jogler C."/>
        </authorList>
    </citation>
    <scope>NUCLEOTIDE SEQUENCE [LARGE SCALE GENOMIC DNA]</scope>
    <source>
        <strain evidence="2 3">Mal15</strain>
    </source>
</reference>
<feature type="region of interest" description="Disordered" evidence="1">
    <location>
        <begin position="174"/>
        <end position="243"/>
    </location>
</feature>
<name>A0A5B9MJ01_9BACT</name>
<evidence type="ECO:0000256" key="1">
    <source>
        <dbReference type="SAM" id="MobiDB-lite"/>
    </source>
</evidence>
<dbReference type="KEGG" id="smam:Mal15_36510"/>
<feature type="region of interest" description="Disordered" evidence="1">
    <location>
        <begin position="144"/>
        <end position="163"/>
    </location>
</feature>
<gene>
    <name evidence="2" type="ORF">Mal15_36510</name>
</gene>
<protein>
    <submittedName>
        <fullName evidence="2">Uncharacterized protein</fullName>
    </submittedName>
</protein>
<sequence>MRRISLGILILGGGILFSLPFRKSKLPDPSTVQEGLKGTRPTSFDDASIEMLVREVTEEVHVPVVYDPQTDYCPPAQPQQTRQLPLTYQDLAVPVDRDPFYESHFNATADVAAGNHDADESQRLAELERLFAETKYVDQSIAAAHHHAGQPDQSPPPVIAPDGKQWTFQNAIGEPPSLATRSSNPAGPPSIVGAQLASSDSIGKPVGESQSREASVLSPLPPPDDRADGIDVDRPRHWIQQPD</sequence>
<dbReference type="RefSeq" id="WP_147868959.1">
    <property type="nucleotide sequence ID" value="NZ_CP036264.1"/>
</dbReference>
<dbReference type="AlphaFoldDB" id="A0A5B9MJ01"/>
<proteinExistence type="predicted"/>
<accession>A0A5B9MJ01</accession>